<name>A0A4Y2VCE2_ARAVE</name>
<evidence type="ECO:0000313" key="3">
    <source>
        <dbReference type="Proteomes" id="UP000499080"/>
    </source>
</evidence>
<dbReference type="EMBL" id="BGPR01045202">
    <property type="protein sequence ID" value="GBO22064.1"/>
    <property type="molecule type" value="Genomic_DNA"/>
</dbReference>
<feature type="region of interest" description="Disordered" evidence="1">
    <location>
        <begin position="1"/>
        <end position="21"/>
    </location>
</feature>
<dbReference type="AlphaFoldDB" id="A0A4Y2VCE2"/>
<proteinExistence type="predicted"/>
<sequence length="84" mass="8901">MFTSEIEGSELEGPSVSDLNSAPSICDAFALEIEGSEPASTRSSISEDESSIKSFFSFMRETISSSLGSSNVNKSPSQHSKCSI</sequence>
<gene>
    <name evidence="2" type="ORF">AVEN_140780_1</name>
</gene>
<protein>
    <submittedName>
        <fullName evidence="2">Uncharacterized protein</fullName>
    </submittedName>
</protein>
<comment type="caution">
    <text evidence="2">The sequence shown here is derived from an EMBL/GenBank/DDBJ whole genome shotgun (WGS) entry which is preliminary data.</text>
</comment>
<dbReference type="Proteomes" id="UP000499080">
    <property type="component" value="Unassembled WGS sequence"/>
</dbReference>
<evidence type="ECO:0000313" key="2">
    <source>
        <dbReference type="EMBL" id="GBO22064.1"/>
    </source>
</evidence>
<keyword evidence="3" id="KW-1185">Reference proteome</keyword>
<evidence type="ECO:0000256" key="1">
    <source>
        <dbReference type="SAM" id="MobiDB-lite"/>
    </source>
</evidence>
<reference evidence="2 3" key="1">
    <citation type="journal article" date="2019" name="Sci. Rep.">
        <title>Orb-weaving spider Araneus ventricosus genome elucidates the spidroin gene catalogue.</title>
        <authorList>
            <person name="Kono N."/>
            <person name="Nakamura H."/>
            <person name="Ohtoshi R."/>
            <person name="Moran D.A.P."/>
            <person name="Shinohara A."/>
            <person name="Yoshida Y."/>
            <person name="Fujiwara M."/>
            <person name="Mori M."/>
            <person name="Tomita M."/>
            <person name="Arakawa K."/>
        </authorList>
    </citation>
    <scope>NUCLEOTIDE SEQUENCE [LARGE SCALE GENOMIC DNA]</scope>
</reference>
<accession>A0A4Y2VCE2</accession>
<organism evidence="2 3">
    <name type="scientific">Araneus ventricosus</name>
    <name type="common">Orbweaver spider</name>
    <name type="synonym">Epeira ventricosa</name>
    <dbReference type="NCBI Taxonomy" id="182803"/>
    <lineage>
        <taxon>Eukaryota</taxon>
        <taxon>Metazoa</taxon>
        <taxon>Ecdysozoa</taxon>
        <taxon>Arthropoda</taxon>
        <taxon>Chelicerata</taxon>
        <taxon>Arachnida</taxon>
        <taxon>Araneae</taxon>
        <taxon>Araneomorphae</taxon>
        <taxon>Entelegynae</taxon>
        <taxon>Araneoidea</taxon>
        <taxon>Araneidae</taxon>
        <taxon>Araneus</taxon>
    </lineage>
</organism>